<dbReference type="eggNOG" id="COG0438">
    <property type="taxonomic scope" value="Bacteria"/>
</dbReference>
<evidence type="ECO:0000313" key="2">
    <source>
        <dbReference type="Proteomes" id="UP000010802"/>
    </source>
</evidence>
<dbReference type="OrthoDB" id="9806653at2"/>
<dbReference type="SUPFAM" id="SSF53756">
    <property type="entry name" value="UDP-Glycosyltransferase/glycogen phosphorylase"/>
    <property type="match status" value="1"/>
</dbReference>
<dbReference type="Proteomes" id="UP000010802">
    <property type="component" value="Chromosome"/>
</dbReference>
<dbReference type="Gene3D" id="3.40.50.2000">
    <property type="entry name" value="Glycogen Phosphorylase B"/>
    <property type="match status" value="2"/>
</dbReference>
<keyword evidence="2" id="KW-1185">Reference proteome</keyword>
<organism evidence="1 2">
    <name type="scientific">Tepidanaerobacter acetatoxydans (strain DSM 21804 / JCM 16047 / Re1)</name>
    <dbReference type="NCBI Taxonomy" id="1209989"/>
    <lineage>
        <taxon>Bacteria</taxon>
        <taxon>Bacillati</taxon>
        <taxon>Bacillota</taxon>
        <taxon>Clostridia</taxon>
        <taxon>Thermosediminibacterales</taxon>
        <taxon>Tepidanaerobacteraceae</taxon>
        <taxon>Tepidanaerobacter</taxon>
    </lineage>
</organism>
<proteinExistence type="predicted"/>
<evidence type="ECO:0000313" key="1">
    <source>
        <dbReference type="EMBL" id="CCP25635.1"/>
    </source>
</evidence>
<dbReference type="RefSeq" id="WP_015295111.1">
    <property type="nucleotide sequence ID" value="NC_015519.1"/>
</dbReference>
<gene>
    <name evidence="1" type="ordered locus">TEPIRE1_0916</name>
</gene>
<dbReference type="AlphaFoldDB" id="L0RXG2"/>
<evidence type="ECO:0008006" key="3">
    <source>
        <dbReference type="Google" id="ProtNLM"/>
    </source>
</evidence>
<accession>L0RXG2</accession>
<dbReference type="PATRIC" id="fig|1209989.3.peg.1016"/>
<dbReference type="KEGG" id="tae:TepiRe1_0916"/>
<reference evidence="2" key="1">
    <citation type="journal article" date="2013" name="Genome Announc.">
        <title>First genome sequence of a syntrophic acetate-oxidizing bacterium, Tepidanaerobacter acetatoxydans strain Re1.</title>
        <authorList>
            <person name="Manzoor S."/>
            <person name="Bongcam-Rudloff E."/>
            <person name="Schnurer A."/>
            <person name="Muller B."/>
        </authorList>
    </citation>
    <scope>NUCLEOTIDE SEQUENCE [LARGE SCALE GENOMIC DNA]</scope>
    <source>
        <strain evidence="2">Re1</strain>
    </source>
</reference>
<sequence length="62" mass="7108">MLLIEPGDIDSLAYGIIELISNGKLRKLLSERGRQTALDFDAKIIAKKWEEYLYNIVEAKQI</sequence>
<name>L0RXG2_TEPAE</name>
<protein>
    <recommendedName>
        <fullName evidence="3">Glycosyl transferase group 1</fullName>
    </recommendedName>
</protein>
<dbReference type="EMBL" id="HF563609">
    <property type="protein sequence ID" value="CCP25635.1"/>
    <property type="molecule type" value="Genomic_DNA"/>
</dbReference>
<dbReference type="HOGENOM" id="CLU_2902758_0_0_9"/>